<feature type="transmembrane region" description="Helical" evidence="1">
    <location>
        <begin position="88"/>
        <end position="112"/>
    </location>
</feature>
<dbReference type="PANTHER" id="PTHR23028">
    <property type="entry name" value="ACETYLTRANSFERASE"/>
    <property type="match status" value="1"/>
</dbReference>
<feature type="transmembrane region" description="Helical" evidence="1">
    <location>
        <begin position="237"/>
        <end position="256"/>
    </location>
</feature>
<keyword evidence="4" id="KW-1185">Reference proteome</keyword>
<reference evidence="4" key="1">
    <citation type="submission" date="2023-09" db="EMBL/GenBank/DDBJ databases">
        <authorList>
            <person name="Li S."/>
            <person name="Li X."/>
            <person name="Zhang C."/>
            <person name="Zhao Z."/>
        </authorList>
    </citation>
    <scope>NUCLEOTIDE SEQUENCE [LARGE SCALE GENOMIC DNA]</scope>
    <source>
        <strain evidence="4">SQ345</strain>
    </source>
</reference>
<protein>
    <submittedName>
        <fullName evidence="3">Acyltransferase</fullName>
        <ecNumber evidence="3">2.3.-.-</ecNumber>
    </submittedName>
</protein>
<organism evidence="3 4">
    <name type="scientific">Thalassotalea nanhaiensis</name>
    <dbReference type="NCBI Taxonomy" id="3065648"/>
    <lineage>
        <taxon>Bacteria</taxon>
        <taxon>Pseudomonadati</taxon>
        <taxon>Pseudomonadota</taxon>
        <taxon>Gammaproteobacteria</taxon>
        <taxon>Alteromonadales</taxon>
        <taxon>Colwelliaceae</taxon>
        <taxon>Thalassotalea</taxon>
    </lineage>
</organism>
<feature type="transmembrane region" description="Helical" evidence="1">
    <location>
        <begin position="132"/>
        <end position="153"/>
    </location>
</feature>
<feature type="transmembrane region" description="Helical" evidence="1">
    <location>
        <begin position="302"/>
        <end position="323"/>
    </location>
</feature>
<feature type="transmembrane region" description="Helical" evidence="1">
    <location>
        <begin position="158"/>
        <end position="176"/>
    </location>
</feature>
<accession>A0ABY9TLQ2</accession>
<proteinExistence type="predicted"/>
<evidence type="ECO:0000313" key="3">
    <source>
        <dbReference type="EMBL" id="WNC69645.1"/>
    </source>
</evidence>
<evidence type="ECO:0000259" key="2">
    <source>
        <dbReference type="Pfam" id="PF01757"/>
    </source>
</evidence>
<dbReference type="GO" id="GO:0016746">
    <property type="term" value="F:acyltransferase activity"/>
    <property type="evidence" value="ECO:0007669"/>
    <property type="project" value="UniProtKB-KW"/>
</dbReference>
<gene>
    <name evidence="3" type="ORF">RI845_05725</name>
</gene>
<feature type="transmembrane region" description="Helical" evidence="1">
    <location>
        <begin position="208"/>
        <end position="225"/>
    </location>
</feature>
<dbReference type="PANTHER" id="PTHR23028:SF53">
    <property type="entry name" value="ACYL_TRANSF_3 DOMAIN-CONTAINING PROTEIN"/>
    <property type="match status" value="1"/>
</dbReference>
<keyword evidence="3" id="KW-0808">Transferase</keyword>
<keyword evidence="1" id="KW-1133">Transmembrane helix</keyword>
<feature type="transmembrane region" description="Helical" evidence="1">
    <location>
        <begin position="12"/>
        <end position="28"/>
    </location>
</feature>
<feature type="transmembrane region" description="Helical" evidence="1">
    <location>
        <begin position="48"/>
        <end position="68"/>
    </location>
</feature>
<evidence type="ECO:0000256" key="1">
    <source>
        <dbReference type="SAM" id="Phobius"/>
    </source>
</evidence>
<dbReference type="Proteomes" id="UP001248581">
    <property type="component" value="Chromosome"/>
</dbReference>
<dbReference type="InterPro" id="IPR050879">
    <property type="entry name" value="Acyltransferase_3"/>
</dbReference>
<keyword evidence="3" id="KW-0012">Acyltransferase</keyword>
<dbReference type="InterPro" id="IPR002656">
    <property type="entry name" value="Acyl_transf_3_dom"/>
</dbReference>
<dbReference type="EMBL" id="CP134146">
    <property type="protein sequence ID" value="WNC69645.1"/>
    <property type="molecule type" value="Genomic_DNA"/>
</dbReference>
<keyword evidence="1" id="KW-0812">Transmembrane</keyword>
<dbReference type="Pfam" id="PF01757">
    <property type="entry name" value="Acyl_transf_3"/>
    <property type="match status" value="1"/>
</dbReference>
<keyword evidence="1" id="KW-0472">Membrane</keyword>
<feature type="transmembrane region" description="Helical" evidence="1">
    <location>
        <begin position="276"/>
        <end position="296"/>
    </location>
</feature>
<name>A0ABY9TLQ2_9GAMM</name>
<feature type="domain" description="Acyltransferase 3" evidence="2">
    <location>
        <begin position="7"/>
        <end position="318"/>
    </location>
</feature>
<dbReference type="RefSeq" id="WP_348388788.1">
    <property type="nucleotide sequence ID" value="NZ_CP134146.1"/>
</dbReference>
<evidence type="ECO:0000313" key="4">
    <source>
        <dbReference type="Proteomes" id="UP001248581"/>
    </source>
</evidence>
<sequence length="374" mass="42768">MKRLELLDYGRFFAAIMVVVFHYTLSGITNGKIFSISQTPMLIEITKYGYLGVELFFMISGYVIFFSAKDRTASEFAIGRVIRLYPSYWFAVLFTSAFAAFWGGNIMSVSPVQILVNFSMVQSLFGVAHIDGVYWTLIYELIFYFAVFLLLLLGLQRYLRVIFICWPILFCIAYVFDIGSLPYVGNYFYYFSAGTIFALLADRFSWRACLSLIIVFVFCIVFSTGKVDSLSASKGVQYSSFTIALIVSSFFMFFVYQNSQKGKSLKLPMSKLAGALTYPIYLIHAHFGFMFLNKFATNNNKILMYILTFLIVLLVSAFMHLVIERRLYQVWKYLFVTLIGKPIQAVQNILLKLKNTTNNLCLVFGAAVKDFLTP</sequence>
<dbReference type="EC" id="2.3.-.-" evidence="3"/>